<keyword evidence="8" id="KW-0999">Mitochondrion inner membrane</keyword>
<keyword evidence="8" id="KW-0143">Chaperone</keyword>
<dbReference type="GO" id="GO:0046872">
    <property type="term" value="F:metal ion binding"/>
    <property type="evidence" value="ECO:0007669"/>
    <property type="project" value="UniProtKB-KW"/>
</dbReference>
<dbReference type="InterPro" id="IPR050673">
    <property type="entry name" value="Mito_inner_translocase_sub"/>
</dbReference>
<evidence type="ECO:0000313" key="12">
    <source>
        <dbReference type="Proteomes" id="UP000770717"/>
    </source>
</evidence>
<evidence type="ECO:0000256" key="4">
    <source>
        <dbReference type="ARBA" id="ARBA00022927"/>
    </source>
</evidence>
<comment type="similarity">
    <text evidence="8">Belongs to the small Tim family.</text>
</comment>
<keyword evidence="5 8" id="KW-0811">Translocation</keyword>
<keyword evidence="7 8" id="KW-1015">Disulfide bond</keyword>
<comment type="domain">
    <text evidence="8">The twin CX3C motif contains 4 conserved Cys residues that form 2 disulfide bonds in the mitochondrial intermembrane space.</text>
</comment>
<evidence type="ECO:0000256" key="2">
    <source>
        <dbReference type="ARBA" id="ARBA00022723"/>
    </source>
</evidence>
<keyword evidence="4 8" id="KW-0653">Protein transport</keyword>
<reference evidence="11" key="1">
    <citation type="thesis" date="2020" institute="ProQuest LLC" country="789 East Eisenhower Parkway, Ann Arbor, MI, USA">
        <title>Comparative Genomics and Chromosome Evolution.</title>
        <authorList>
            <person name="Mudd A.B."/>
        </authorList>
    </citation>
    <scope>NUCLEOTIDE SEQUENCE</scope>
    <source>
        <strain evidence="11">HN-11 Male</strain>
        <tissue evidence="11">Kidney and liver</tissue>
    </source>
</reference>
<dbReference type="Pfam" id="PF02953">
    <property type="entry name" value="zf-Tim10_DDP"/>
    <property type="match status" value="1"/>
</dbReference>
<dbReference type="InterPro" id="IPR035427">
    <property type="entry name" value="Tim10-like_dom_sf"/>
</dbReference>
<evidence type="ECO:0000256" key="8">
    <source>
        <dbReference type="RuleBase" id="RU367043"/>
    </source>
</evidence>
<sequence length="100" mass="10910">MTELCFSRCAKNLNYRNLTAEEERCLDSCASKLIRSNHRLMASYVALMPVLVQRRMAEYENKEAVKDAGVFPGSGSSISDVSSNPGQMPPLVPAAGVKDS</sequence>
<feature type="compositionally biased region" description="Low complexity" evidence="9">
    <location>
        <begin position="74"/>
        <end position="83"/>
    </location>
</feature>
<comment type="caution">
    <text evidence="11">The sequence shown here is derived from an EMBL/GenBank/DDBJ whole genome shotgun (WGS) entry which is preliminary data.</text>
</comment>
<comment type="function">
    <text evidence="8">Mitochondrial intermembrane chaperone that participates in the import and insertion of some multi-pass transmembrane proteins into the mitochondrial inner membrane. Also required for the transfer of beta-barrel precursors from the TOM complex to the sorting and assembly machinery (SAM complex) of the outer membrane. Acts as a chaperone-like protein that protects the hydrophobic precursors from aggregation and guide them through the mitochondrial intermembrane space.</text>
</comment>
<keyword evidence="6 8" id="KW-0496">Mitochondrion</keyword>
<evidence type="ECO:0000256" key="1">
    <source>
        <dbReference type="ARBA" id="ARBA00022448"/>
    </source>
</evidence>
<dbReference type="Proteomes" id="UP000770717">
    <property type="component" value="Unassembled WGS sequence"/>
</dbReference>
<organism evidence="11 12">
    <name type="scientific">Eleutherodactylus coqui</name>
    <name type="common">Puerto Rican coqui</name>
    <dbReference type="NCBI Taxonomy" id="57060"/>
    <lineage>
        <taxon>Eukaryota</taxon>
        <taxon>Metazoa</taxon>
        <taxon>Chordata</taxon>
        <taxon>Craniata</taxon>
        <taxon>Vertebrata</taxon>
        <taxon>Euteleostomi</taxon>
        <taxon>Amphibia</taxon>
        <taxon>Batrachia</taxon>
        <taxon>Anura</taxon>
        <taxon>Neobatrachia</taxon>
        <taxon>Hyloidea</taxon>
        <taxon>Eleutherodactylidae</taxon>
        <taxon>Eleutherodactylinae</taxon>
        <taxon>Eleutherodactylus</taxon>
        <taxon>Eleutherodactylus</taxon>
    </lineage>
</organism>
<evidence type="ECO:0000256" key="7">
    <source>
        <dbReference type="ARBA" id="ARBA00023157"/>
    </source>
</evidence>
<evidence type="ECO:0000256" key="3">
    <source>
        <dbReference type="ARBA" id="ARBA00022833"/>
    </source>
</evidence>
<evidence type="ECO:0000256" key="9">
    <source>
        <dbReference type="SAM" id="MobiDB-lite"/>
    </source>
</evidence>
<evidence type="ECO:0000256" key="6">
    <source>
        <dbReference type="ARBA" id="ARBA00023128"/>
    </source>
</evidence>
<dbReference type="Gene3D" id="1.10.287.810">
    <property type="entry name" value="Mitochondrial import inner membrane translocase subunit tim13 like domains"/>
    <property type="match status" value="1"/>
</dbReference>
<dbReference type="OrthoDB" id="1551503at2759"/>
<evidence type="ECO:0000313" key="11">
    <source>
        <dbReference type="EMBL" id="KAG9460818.1"/>
    </source>
</evidence>
<evidence type="ECO:0000259" key="10">
    <source>
        <dbReference type="Pfam" id="PF02953"/>
    </source>
</evidence>
<dbReference type="PANTHER" id="PTHR13172">
    <property type="entry name" value="MITOCHONDRIAL IMPORT INNER MEMBRANE TRANSLOCASE SUBUNIT TIM9B"/>
    <property type="match status" value="1"/>
</dbReference>
<feature type="region of interest" description="Disordered" evidence="9">
    <location>
        <begin position="68"/>
        <end position="100"/>
    </location>
</feature>
<dbReference type="SUPFAM" id="SSF144122">
    <property type="entry name" value="Tim10-like"/>
    <property type="match status" value="1"/>
</dbReference>
<proteinExistence type="inferred from homology"/>
<keyword evidence="8" id="KW-0472">Membrane</keyword>
<keyword evidence="12" id="KW-1185">Reference proteome</keyword>
<keyword evidence="2" id="KW-0479">Metal-binding</keyword>
<comment type="subcellular location">
    <subcellularLocation>
        <location evidence="8">Mitochondrion inner membrane</location>
        <topology evidence="8">Peripheral membrane protein</topology>
        <orientation evidence="8">Intermembrane side</orientation>
    </subcellularLocation>
</comment>
<dbReference type="GO" id="GO:0015031">
    <property type="term" value="P:protein transport"/>
    <property type="evidence" value="ECO:0007669"/>
    <property type="project" value="UniProtKB-KW"/>
</dbReference>
<dbReference type="AlphaFoldDB" id="A0A8J6BE64"/>
<dbReference type="GO" id="GO:0005743">
    <property type="term" value="C:mitochondrial inner membrane"/>
    <property type="evidence" value="ECO:0007669"/>
    <property type="project" value="UniProtKB-SubCell"/>
</dbReference>
<name>A0A8J6BE64_ELECQ</name>
<feature type="domain" description="Tim10-like" evidence="10">
    <location>
        <begin position="1"/>
        <end position="44"/>
    </location>
</feature>
<accession>A0A8J6BE64</accession>
<gene>
    <name evidence="11" type="ORF">GDO78_019332</name>
</gene>
<comment type="subunit">
    <text evidence="8">Heterohexamer.</text>
</comment>
<dbReference type="InterPro" id="IPR004217">
    <property type="entry name" value="Tim10-like"/>
</dbReference>
<keyword evidence="3" id="KW-0862">Zinc</keyword>
<keyword evidence="1 8" id="KW-0813">Transport</keyword>
<protein>
    <recommendedName>
        <fullName evidence="8">Mitochondrial import inner membrane translocase subunit</fullName>
    </recommendedName>
</protein>
<evidence type="ECO:0000256" key="5">
    <source>
        <dbReference type="ARBA" id="ARBA00023010"/>
    </source>
</evidence>
<dbReference type="EMBL" id="WNTK01038339">
    <property type="protein sequence ID" value="KAG9460818.1"/>
    <property type="molecule type" value="Genomic_DNA"/>
</dbReference>